<keyword evidence="3" id="KW-0949">S-adenosyl-L-methionine</keyword>
<dbReference type="GO" id="GO:0006111">
    <property type="term" value="P:regulation of gluconeogenesis"/>
    <property type="evidence" value="ECO:0007669"/>
    <property type="project" value="TreeGrafter"/>
</dbReference>
<dbReference type="InterPro" id="IPR029063">
    <property type="entry name" value="SAM-dependent_MTases_sf"/>
</dbReference>
<dbReference type="SUPFAM" id="SSF53335">
    <property type="entry name" value="S-adenosyl-L-methionine-dependent methyltransferases"/>
    <property type="match status" value="1"/>
</dbReference>
<dbReference type="GO" id="GO:0051289">
    <property type="term" value="P:protein homotetramerization"/>
    <property type="evidence" value="ECO:0007669"/>
    <property type="project" value="TreeGrafter"/>
</dbReference>
<protein>
    <submittedName>
        <fullName evidence="5">Class I SAM-dependent methyltransferase</fullName>
    </submittedName>
</protein>
<feature type="domain" description="Methyltransferase" evidence="4">
    <location>
        <begin position="107"/>
        <end position="205"/>
    </location>
</feature>
<evidence type="ECO:0000259" key="4">
    <source>
        <dbReference type="Pfam" id="PF13649"/>
    </source>
</evidence>
<dbReference type="GO" id="GO:0017174">
    <property type="term" value="F:glycine N-methyltransferase activity"/>
    <property type="evidence" value="ECO:0007669"/>
    <property type="project" value="InterPro"/>
</dbReference>
<dbReference type="AlphaFoldDB" id="A0A419ETR0"/>
<dbReference type="InterPro" id="IPR041698">
    <property type="entry name" value="Methyltransf_25"/>
</dbReference>
<evidence type="ECO:0000313" key="6">
    <source>
        <dbReference type="Proteomes" id="UP000285961"/>
    </source>
</evidence>
<sequence length="318" mass="36576">MKERLLRRTGLRPCAPKELATVSSLRGSEATEAISLSKSKIRAQRLHLPPYVLKGNVKKKENTLKSAAEFYDDLGVGYELMINWDARLKREAPFFHKLFDEHDVRRVLDCACGTGQHAIEFARWGHDVSACDISSQMLELAEQNVSTAGVQVNFFQSDLSHLKDEVSGKQFDAVVCLGNSLPHLLTQRELDRAIRSIKDVLAPGGIFITQNRNYPRILRDNLRFMPPTSAEWEGRECIFFRMLDIHTPRRIDFHIIRFLREAQGWNYKIQTTRLRPIQKTHIESALKRAGFKKIRHYADYSFTPFSINKTLDLITVAH</sequence>
<dbReference type="EMBL" id="QZKI01000105">
    <property type="protein sequence ID" value="RJP67366.1"/>
    <property type="molecule type" value="Genomic_DNA"/>
</dbReference>
<evidence type="ECO:0000256" key="2">
    <source>
        <dbReference type="ARBA" id="ARBA00022679"/>
    </source>
</evidence>
<dbReference type="PANTHER" id="PTHR16458">
    <property type="entry name" value="GLYCINE N-METHYLTRANSFERASE"/>
    <property type="match status" value="1"/>
</dbReference>
<dbReference type="GO" id="GO:0005829">
    <property type="term" value="C:cytosol"/>
    <property type="evidence" value="ECO:0007669"/>
    <property type="project" value="TreeGrafter"/>
</dbReference>
<organism evidence="5 6">
    <name type="scientific">Candidatus Abyssobacteria bacterium SURF_17</name>
    <dbReference type="NCBI Taxonomy" id="2093361"/>
    <lineage>
        <taxon>Bacteria</taxon>
        <taxon>Pseudomonadati</taxon>
        <taxon>Candidatus Hydrogenedentota</taxon>
        <taxon>Candidatus Abyssobacteria</taxon>
    </lineage>
</organism>
<keyword evidence="2 5" id="KW-0808">Transferase</keyword>
<evidence type="ECO:0000256" key="3">
    <source>
        <dbReference type="ARBA" id="ARBA00022691"/>
    </source>
</evidence>
<evidence type="ECO:0000313" key="5">
    <source>
        <dbReference type="EMBL" id="RJP67366.1"/>
    </source>
</evidence>
<dbReference type="GO" id="GO:0032259">
    <property type="term" value="P:methylation"/>
    <property type="evidence" value="ECO:0007669"/>
    <property type="project" value="UniProtKB-KW"/>
</dbReference>
<accession>A0A419ETR0</accession>
<gene>
    <name evidence="5" type="ORF">C4532_14795</name>
</gene>
<reference evidence="5 6" key="1">
    <citation type="journal article" date="2017" name="ISME J.">
        <title>Energy and carbon metabolisms in a deep terrestrial subsurface fluid microbial community.</title>
        <authorList>
            <person name="Momper L."/>
            <person name="Jungbluth S.P."/>
            <person name="Lee M.D."/>
            <person name="Amend J.P."/>
        </authorList>
    </citation>
    <scope>NUCLEOTIDE SEQUENCE [LARGE SCALE GENOMIC DNA]</scope>
    <source>
        <strain evidence="5">SURF_17</strain>
    </source>
</reference>
<dbReference type="PANTHER" id="PTHR16458:SF2">
    <property type="entry name" value="GLYCINE N-METHYLTRANSFERASE"/>
    <property type="match status" value="1"/>
</dbReference>
<dbReference type="GO" id="GO:0046498">
    <property type="term" value="P:S-adenosylhomocysteine metabolic process"/>
    <property type="evidence" value="ECO:0007669"/>
    <property type="project" value="TreeGrafter"/>
</dbReference>
<dbReference type="GO" id="GO:1904047">
    <property type="term" value="F:S-adenosyl-L-methionine binding"/>
    <property type="evidence" value="ECO:0007669"/>
    <property type="project" value="TreeGrafter"/>
</dbReference>
<dbReference type="GO" id="GO:0046500">
    <property type="term" value="P:S-adenosylmethionine metabolic process"/>
    <property type="evidence" value="ECO:0007669"/>
    <property type="project" value="TreeGrafter"/>
</dbReference>
<dbReference type="Gene3D" id="3.40.50.150">
    <property type="entry name" value="Vaccinia Virus protein VP39"/>
    <property type="match status" value="1"/>
</dbReference>
<dbReference type="CDD" id="cd02440">
    <property type="entry name" value="AdoMet_MTases"/>
    <property type="match status" value="1"/>
</dbReference>
<dbReference type="Pfam" id="PF13649">
    <property type="entry name" value="Methyltransf_25"/>
    <property type="match status" value="1"/>
</dbReference>
<keyword evidence="1 5" id="KW-0489">Methyltransferase</keyword>
<dbReference type="Proteomes" id="UP000285961">
    <property type="component" value="Unassembled WGS sequence"/>
</dbReference>
<proteinExistence type="predicted"/>
<dbReference type="GO" id="GO:1901052">
    <property type="term" value="P:sarcosine metabolic process"/>
    <property type="evidence" value="ECO:0007669"/>
    <property type="project" value="TreeGrafter"/>
</dbReference>
<dbReference type="Gene3D" id="2.20.25.110">
    <property type="entry name" value="S-adenosyl-L-methionine-dependent methyltransferases"/>
    <property type="match status" value="1"/>
</dbReference>
<evidence type="ECO:0000256" key="1">
    <source>
        <dbReference type="ARBA" id="ARBA00022603"/>
    </source>
</evidence>
<dbReference type="GO" id="GO:0042802">
    <property type="term" value="F:identical protein binding"/>
    <property type="evidence" value="ECO:0007669"/>
    <property type="project" value="TreeGrafter"/>
</dbReference>
<name>A0A419ETR0_9BACT</name>
<comment type="caution">
    <text evidence="5">The sequence shown here is derived from an EMBL/GenBank/DDBJ whole genome shotgun (WGS) entry which is preliminary data.</text>
</comment>
<dbReference type="GO" id="GO:0006730">
    <property type="term" value="P:one-carbon metabolic process"/>
    <property type="evidence" value="ECO:0007669"/>
    <property type="project" value="TreeGrafter"/>
</dbReference>
<dbReference type="InterPro" id="IPR014369">
    <property type="entry name" value="Gly/Sar_N_MeTrfase"/>
</dbReference>
<dbReference type="GO" id="GO:0016594">
    <property type="term" value="F:glycine binding"/>
    <property type="evidence" value="ECO:0007669"/>
    <property type="project" value="TreeGrafter"/>
</dbReference>